<dbReference type="Proteomes" id="UP000324222">
    <property type="component" value="Unassembled WGS sequence"/>
</dbReference>
<evidence type="ECO:0000256" key="1">
    <source>
        <dbReference type="SAM" id="MobiDB-lite"/>
    </source>
</evidence>
<evidence type="ECO:0000313" key="2">
    <source>
        <dbReference type="EMBL" id="MPC98518.1"/>
    </source>
</evidence>
<reference evidence="2 3" key="1">
    <citation type="submission" date="2019-05" db="EMBL/GenBank/DDBJ databases">
        <title>Another draft genome of Portunus trituberculatus and its Hox gene families provides insights of decapod evolution.</title>
        <authorList>
            <person name="Jeong J.-H."/>
            <person name="Song I."/>
            <person name="Kim S."/>
            <person name="Choi T."/>
            <person name="Kim D."/>
            <person name="Ryu S."/>
            <person name="Kim W."/>
        </authorList>
    </citation>
    <scope>NUCLEOTIDE SEQUENCE [LARGE SCALE GENOMIC DNA]</scope>
    <source>
        <tissue evidence="2">Muscle</tissue>
    </source>
</reference>
<dbReference type="AlphaFoldDB" id="A0A5B7JZY8"/>
<organism evidence="2 3">
    <name type="scientific">Portunus trituberculatus</name>
    <name type="common">Swimming crab</name>
    <name type="synonym">Neptunus trituberculatus</name>
    <dbReference type="NCBI Taxonomy" id="210409"/>
    <lineage>
        <taxon>Eukaryota</taxon>
        <taxon>Metazoa</taxon>
        <taxon>Ecdysozoa</taxon>
        <taxon>Arthropoda</taxon>
        <taxon>Crustacea</taxon>
        <taxon>Multicrustacea</taxon>
        <taxon>Malacostraca</taxon>
        <taxon>Eumalacostraca</taxon>
        <taxon>Eucarida</taxon>
        <taxon>Decapoda</taxon>
        <taxon>Pleocyemata</taxon>
        <taxon>Brachyura</taxon>
        <taxon>Eubrachyura</taxon>
        <taxon>Portunoidea</taxon>
        <taxon>Portunidae</taxon>
        <taxon>Portuninae</taxon>
        <taxon>Portunus</taxon>
    </lineage>
</organism>
<dbReference type="OrthoDB" id="6379388at2759"/>
<comment type="caution">
    <text evidence="2">The sequence shown here is derived from an EMBL/GenBank/DDBJ whole genome shotgun (WGS) entry which is preliminary data.</text>
</comment>
<sequence>MVPHSRVTWKEGAKEGLRPNKREDELVNPGCGSSGGVAMWLSPGLAVCSQVRGALLMSLEDDTQPCHITTLLKRLHGRRRLVWRGL</sequence>
<accession>A0A5B7JZY8</accession>
<gene>
    <name evidence="2" type="ORF">E2C01_093891</name>
</gene>
<dbReference type="EMBL" id="VSRR010114428">
    <property type="protein sequence ID" value="MPC98518.1"/>
    <property type="molecule type" value="Genomic_DNA"/>
</dbReference>
<proteinExistence type="predicted"/>
<feature type="region of interest" description="Disordered" evidence="1">
    <location>
        <begin position="1"/>
        <end position="27"/>
    </location>
</feature>
<evidence type="ECO:0000313" key="3">
    <source>
        <dbReference type="Proteomes" id="UP000324222"/>
    </source>
</evidence>
<feature type="compositionally biased region" description="Basic and acidic residues" evidence="1">
    <location>
        <begin position="8"/>
        <end position="25"/>
    </location>
</feature>
<protein>
    <submittedName>
        <fullName evidence="2">Uncharacterized protein</fullName>
    </submittedName>
</protein>
<keyword evidence="3" id="KW-1185">Reference proteome</keyword>
<name>A0A5B7JZY8_PORTR</name>